<dbReference type="EMBL" id="JANBUJ010003691">
    <property type="protein sequence ID" value="KAJ2759765.1"/>
    <property type="molecule type" value="Genomic_DNA"/>
</dbReference>
<organism evidence="1 2">
    <name type="scientific">Coemansia nantahalensis</name>
    <dbReference type="NCBI Taxonomy" id="2789366"/>
    <lineage>
        <taxon>Eukaryota</taxon>
        <taxon>Fungi</taxon>
        <taxon>Fungi incertae sedis</taxon>
        <taxon>Zoopagomycota</taxon>
        <taxon>Kickxellomycotina</taxon>
        <taxon>Kickxellomycetes</taxon>
        <taxon>Kickxellales</taxon>
        <taxon>Kickxellaceae</taxon>
        <taxon>Coemansia</taxon>
    </lineage>
</organism>
<accession>A0ACC1JJY7</accession>
<dbReference type="Proteomes" id="UP001140234">
    <property type="component" value="Unassembled WGS sequence"/>
</dbReference>
<reference evidence="1" key="1">
    <citation type="submission" date="2022-07" db="EMBL/GenBank/DDBJ databases">
        <title>Phylogenomic reconstructions and comparative analyses of Kickxellomycotina fungi.</title>
        <authorList>
            <person name="Reynolds N.K."/>
            <person name="Stajich J.E."/>
            <person name="Barry K."/>
            <person name="Grigoriev I.V."/>
            <person name="Crous P."/>
            <person name="Smith M.E."/>
        </authorList>
    </citation>
    <scope>NUCLEOTIDE SEQUENCE</scope>
    <source>
        <strain evidence="1">CBS 109366</strain>
    </source>
</reference>
<evidence type="ECO:0000313" key="1">
    <source>
        <dbReference type="EMBL" id="KAJ2759765.1"/>
    </source>
</evidence>
<sequence length="176" mass="18336">MDAISGKSDRSDKVMPRPRSGALRLSTGTVQCAYLDLKREALSELFDHCMTPLVSPRTPGSEQSGWPQRARPLSAAPALDIDISHDVLAPPPVSAPGLLSPEMPADQGEPAPCTVCTLDSSYFTLVGCDGDTDCDGSGDVSGDADHSHPQAGSTFADLRRKLYGGAMHAVAAADSA</sequence>
<proteinExistence type="predicted"/>
<comment type="caution">
    <text evidence="1">The sequence shown here is derived from an EMBL/GenBank/DDBJ whole genome shotgun (WGS) entry which is preliminary data.</text>
</comment>
<evidence type="ECO:0000313" key="2">
    <source>
        <dbReference type="Proteomes" id="UP001140234"/>
    </source>
</evidence>
<gene>
    <name evidence="1" type="ORF">IWQ57_006470</name>
</gene>
<protein>
    <submittedName>
        <fullName evidence="1">Uncharacterized protein</fullName>
    </submittedName>
</protein>
<name>A0ACC1JJY7_9FUNG</name>
<keyword evidence="2" id="KW-1185">Reference proteome</keyword>